<proteinExistence type="predicted"/>
<dbReference type="RefSeq" id="WP_058699467.1">
    <property type="nucleotide sequence ID" value="NZ_CP013690.1"/>
</dbReference>
<protein>
    <recommendedName>
        <fullName evidence="4">Peptidase S74 domain-containing protein</fullName>
    </recommendedName>
</protein>
<organism evidence="2 3">
    <name type="scientific">Myroides odoratimimus</name>
    <dbReference type="NCBI Taxonomy" id="76832"/>
    <lineage>
        <taxon>Bacteria</taxon>
        <taxon>Pseudomonadati</taxon>
        <taxon>Bacteroidota</taxon>
        <taxon>Flavobacteriia</taxon>
        <taxon>Flavobacteriales</taxon>
        <taxon>Flavobacteriaceae</taxon>
        <taxon>Myroides</taxon>
    </lineage>
</organism>
<dbReference type="KEGG" id="mod:AS202_11530"/>
<dbReference type="AlphaFoldDB" id="A0AAI8C648"/>
<evidence type="ECO:0000313" key="2">
    <source>
        <dbReference type="EMBL" id="ALU26739.1"/>
    </source>
</evidence>
<dbReference type="EMBL" id="CP013690">
    <property type="protein sequence ID" value="ALU26739.1"/>
    <property type="molecule type" value="Genomic_DNA"/>
</dbReference>
<accession>A0AAI8C648</accession>
<keyword evidence="1" id="KW-0175">Coiled coil</keyword>
<evidence type="ECO:0008006" key="4">
    <source>
        <dbReference type="Google" id="ProtNLM"/>
    </source>
</evidence>
<feature type="coiled-coil region" evidence="1">
    <location>
        <begin position="444"/>
        <end position="471"/>
    </location>
</feature>
<gene>
    <name evidence="2" type="ORF">AS202_11530</name>
</gene>
<evidence type="ECO:0000256" key="1">
    <source>
        <dbReference type="SAM" id="Coils"/>
    </source>
</evidence>
<name>A0AAI8C648_9FLAO</name>
<dbReference type="Proteomes" id="UP000069030">
    <property type="component" value="Chromosome"/>
</dbReference>
<sequence>MKKPHFLIMIIFTLLSSVYGQTGIGTHLPNNSSELEIYSNNKGVLIPRIELKNSTDKLTIVGTDYPDSLIIYHTGTKDMLAGFYFWSGDKWNTLVSNTTLNHYIKEIADPNSVKIIEDKGDYIFTWINKDTNEEETMKLSEVIRKFETLTTLTPEEITMYVYLEQNPVTGEMMEVHVDKEKEIDPNAPVVPSLLRTYKAKKFVYKNEQEDLVDIKGSDLFGGIGSDGSPSGIETVTSLKLEDDYNSKGKALVYSDENKDITTIYVADIFTNSETLTSLKADINTKQLIYTDELKSPTFISFNQIAQEPWYVVNTTEQATKNNQDIYINGWVGIGYSEKSDSAKVPNEKLRINGSITATNSYYADYVFDNYFEGYSNLKYDYKFYDLTSVDRFIRTNRHLPGITPIADLEKTDLGYSFNVSELSIQLLEKTEELFLHVIDQQKELNKKGYRIEKLETEMNEMAKRLQALEALLVK</sequence>
<reference evidence="2 3" key="1">
    <citation type="journal article" date="2016" name="J. Zhejiang Univ. Sci. B">
        <title>Antibiotic resistance mechanisms of Myroides sp.</title>
        <authorList>
            <person name="Hu S."/>
            <person name="Yuan S."/>
            <person name="Qu H."/>
            <person name="Jiang T."/>
            <person name="Zhou Y."/>
            <person name="Wang M."/>
            <person name="Ming D."/>
        </authorList>
    </citation>
    <scope>NUCLEOTIDE SEQUENCE [LARGE SCALE GENOMIC DNA]</scope>
    <source>
        <strain evidence="2 3">PR63039</strain>
    </source>
</reference>
<evidence type="ECO:0000313" key="3">
    <source>
        <dbReference type="Proteomes" id="UP000069030"/>
    </source>
</evidence>